<proteinExistence type="predicted"/>
<accession>A0ABW4IHZ7</accession>
<protein>
    <submittedName>
        <fullName evidence="1">Uncharacterized protein</fullName>
    </submittedName>
</protein>
<comment type="caution">
    <text evidence="1">The sequence shown here is derived from an EMBL/GenBank/DDBJ whole genome shotgun (WGS) entry which is preliminary data.</text>
</comment>
<dbReference type="EMBL" id="JBHUDX010000004">
    <property type="protein sequence ID" value="MFD1656942.1"/>
    <property type="molecule type" value="Genomic_DNA"/>
</dbReference>
<dbReference type="Proteomes" id="UP001597261">
    <property type="component" value="Unassembled WGS sequence"/>
</dbReference>
<sequence>MTATLHIARRTTPHHNPLAAFTGWLTGRLRRRPLPAATPDVTALDLEALRLSLPLDDPDRHLLENPAVEDAFAHLAVDHPAEVTVSCMRAADREELLLAACDAWFHHVHPAPEHRWSPEVRAEHALLLASVRACFPPGGVA</sequence>
<keyword evidence="2" id="KW-1185">Reference proteome</keyword>
<gene>
    <name evidence="1" type="ORF">ACFSL4_01505</name>
</gene>
<evidence type="ECO:0000313" key="2">
    <source>
        <dbReference type="Proteomes" id="UP001597261"/>
    </source>
</evidence>
<dbReference type="RefSeq" id="WP_381077296.1">
    <property type="nucleotide sequence ID" value="NZ_JBHUDX010000004.1"/>
</dbReference>
<organism evidence="1 2">
    <name type="scientific">Streptomyces caeni</name>
    <dbReference type="NCBI Taxonomy" id="2307231"/>
    <lineage>
        <taxon>Bacteria</taxon>
        <taxon>Bacillati</taxon>
        <taxon>Actinomycetota</taxon>
        <taxon>Actinomycetes</taxon>
        <taxon>Kitasatosporales</taxon>
        <taxon>Streptomycetaceae</taxon>
        <taxon>Streptomyces</taxon>
    </lineage>
</organism>
<name>A0ABW4IHZ7_9ACTN</name>
<reference evidence="2" key="1">
    <citation type="journal article" date="2019" name="Int. J. Syst. Evol. Microbiol.">
        <title>The Global Catalogue of Microorganisms (GCM) 10K type strain sequencing project: providing services to taxonomists for standard genome sequencing and annotation.</title>
        <authorList>
            <consortium name="The Broad Institute Genomics Platform"/>
            <consortium name="The Broad Institute Genome Sequencing Center for Infectious Disease"/>
            <person name="Wu L."/>
            <person name="Ma J."/>
        </authorList>
    </citation>
    <scope>NUCLEOTIDE SEQUENCE [LARGE SCALE GENOMIC DNA]</scope>
    <source>
        <strain evidence="2">CGMCC 1.12470</strain>
    </source>
</reference>
<evidence type="ECO:0000313" key="1">
    <source>
        <dbReference type="EMBL" id="MFD1656942.1"/>
    </source>
</evidence>